<dbReference type="Gene3D" id="3.40.50.300">
    <property type="entry name" value="P-loop containing nucleotide triphosphate hydrolases"/>
    <property type="match status" value="1"/>
</dbReference>
<dbReference type="EMBL" id="FOAT01000009">
    <property type="protein sequence ID" value="SEK99226.1"/>
    <property type="molecule type" value="Genomic_DNA"/>
</dbReference>
<evidence type="ECO:0000313" key="2">
    <source>
        <dbReference type="Proteomes" id="UP000186015"/>
    </source>
</evidence>
<protein>
    <submittedName>
        <fullName evidence="1">AAA-like domain-containing protein</fullName>
    </submittedName>
</protein>
<proteinExistence type="predicted"/>
<organism evidence="1 2">
    <name type="scientific">Ruminococcus albus</name>
    <dbReference type="NCBI Taxonomy" id="1264"/>
    <lineage>
        <taxon>Bacteria</taxon>
        <taxon>Bacillati</taxon>
        <taxon>Bacillota</taxon>
        <taxon>Clostridia</taxon>
        <taxon>Eubacteriales</taxon>
        <taxon>Oscillospiraceae</taxon>
        <taxon>Ruminococcus</taxon>
    </lineage>
</organism>
<accession>A0A1H7LK07</accession>
<sequence length="521" mass="60550">MPKKFNITGNCIPDRHYMVDLTSRLEQIKAQVDDGQYLVINRGRQYGKTTMLRALAKFLADEYYVLSLDFQMQMSSQKFESENIFSVTLAKIIIRAFRQLGIDRQFEKEINDIGSDIAYMKENYGLVDLFISLNDICAASDKPIVLMIDEVDQASNNQVFLDFLAQLRGYYINRDVSPTFHSVILAGVHDIRNLKQKIRPDEAHKHNSPWNIASSFDVDMDFSPADISTMLSEYENDHHTGMDIDRLAQLIYDNTSGYPVLVSTICKHIDEQIHEWDEHGVTEAVKLLINSSSPLFDSLINKLEDNKQLRNMVYDILINGRTFIYGPDSEVTREAEMYGFVTRCDTHVAIANRIFETRLYNWFIYDTVADNDKKDWSADKNRFITNGRLNMKLVLEKFVTHFDDLYGDSSEKFLEEDGRRFFLLYLRPIINGTGNYYVEARTRNDRRTDVIVDYKGEQFVIEMKIWRGDEYNARGEQQLTEYLDYYHIDTGYLLSFCFNKSKNVGVSELKIGKKTIIEALV</sequence>
<evidence type="ECO:0000313" key="1">
    <source>
        <dbReference type="EMBL" id="SEK99226.1"/>
    </source>
</evidence>
<dbReference type="RefSeq" id="WP_074833725.1">
    <property type="nucleotide sequence ID" value="NZ_FOAT01000009.1"/>
</dbReference>
<dbReference type="AlphaFoldDB" id="A0A1H7LK07"/>
<dbReference type="Proteomes" id="UP000186015">
    <property type="component" value="Unassembled WGS sequence"/>
</dbReference>
<dbReference type="SUPFAM" id="SSF52540">
    <property type="entry name" value="P-loop containing nucleoside triphosphate hydrolases"/>
    <property type="match status" value="1"/>
</dbReference>
<dbReference type="InterPro" id="IPR027417">
    <property type="entry name" value="P-loop_NTPase"/>
</dbReference>
<dbReference type="Pfam" id="PF14516">
    <property type="entry name" value="AAA_35"/>
    <property type="match status" value="1"/>
</dbReference>
<dbReference type="OrthoDB" id="5486659at2"/>
<name>A0A1H7LK07_RUMAL</name>
<gene>
    <name evidence="1" type="ORF">SAMN05216469_10959</name>
</gene>
<reference evidence="1 2" key="1">
    <citation type="submission" date="2016-10" db="EMBL/GenBank/DDBJ databases">
        <authorList>
            <person name="de Groot N.N."/>
        </authorList>
    </citation>
    <scope>NUCLEOTIDE SEQUENCE [LARGE SCALE GENOMIC DNA]</scope>
    <source>
        <strain evidence="1 2">KH2T6</strain>
    </source>
</reference>